<evidence type="ECO:0000256" key="3">
    <source>
        <dbReference type="PROSITE-ProRule" id="PRU00339"/>
    </source>
</evidence>
<keyword evidence="2 3" id="KW-0802">TPR repeat</keyword>
<sequence length="346" mass="37756">MSHKATTLKADDQPAADAQPAGSWLWKEVEDLDPIIRQQGLARAGIADDQPLLAHDPAPGAWGFASRLPSLQDLFSQCDTSQSGPVSPGPGYLDSLRQSHTFLSPDCVPAMAEAYGLQPLLTSLTGSTVKPPPSDAETAEVDKMRATLKHDLALAWSQEAVQRGIEMAKQKRYYDASQHYRKALELNRNNVDAWVARGAANANLLKFDKAINDFQQALRLDANHANAAKYLQTIHQRMQQSQEQATPPSKSAARADSGPGAESPSAHESEPPTLRQTPLAPQPAAGRDSSSDGSGSSDESGSGEAVYRQMCVCRRERKAARRHSKRKRRKRDKEGSSKHSKRHRKA</sequence>
<dbReference type="InterPro" id="IPR019734">
    <property type="entry name" value="TPR_rpt"/>
</dbReference>
<dbReference type="SMART" id="SM00028">
    <property type="entry name" value="TPR"/>
    <property type="match status" value="2"/>
</dbReference>
<dbReference type="Proteomes" id="UP001465755">
    <property type="component" value="Unassembled WGS sequence"/>
</dbReference>
<accession>A0AAW1PV20</accession>
<dbReference type="SUPFAM" id="SSF48452">
    <property type="entry name" value="TPR-like"/>
    <property type="match status" value="1"/>
</dbReference>
<protein>
    <submittedName>
        <fullName evidence="5">Uncharacterized protein</fullName>
    </submittedName>
</protein>
<evidence type="ECO:0000256" key="2">
    <source>
        <dbReference type="ARBA" id="ARBA00022803"/>
    </source>
</evidence>
<evidence type="ECO:0000313" key="6">
    <source>
        <dbReference type="Proteomes" id="UP001465755"/>
    </source>
</evidence>
<feature type="region of interest" description="Disordered" evidence="4">
    <location>
        <begin position="1"/>
        <end position="22"/>
    </location>
</feature>
<reference evidence="5 6" key="1">
    <citation type="journal article" date="2024" name="Nat. Commun.">
        <title>Phylogenomics reveals the evolutionary origins of lichenization in chlorophyte algae.</title>
        <authorList>
            <person name="Puginier C."/>
            <person name="Libourel C."/>
            <person name="Otte J."/>
            <person name="Skaloud P."/>
            <person name="Haon M."/>
            <person name="Grisel S."/>
            <person name="Petersen M."/>
            <person name="Berrin J.G."/>
            <person name="Delaux P.M."/>
            <person name="Dal Grande F."/>
            <person name="Keller J."/>
        </authorList>
    </citation>
    <scope>NUCLEOTIDE SEQUENCE [LARGE SCALE GENOMIC DNA]</scope>
    <source>
        <strain evidence="5 6">SAG 2036</strain>
    </source>
</reference>
<dbReference type="PANTHER" id="PTHR23184:SF9">
    <property type="entry name" value="TETRATRICOPEPTIDE REPEAT PROTEIN 14"/>
    <property type="match status" value="1"/>
</dbReference>
<gene>
    <name evidence="5" type="ORF">WJX73_004293</name>
</gene>
<feature type="repeat" description="TPR" evidence="3">
    <location>
        <begin position="157"/>
        <end position="190"/>
    </location>
</feature>
<comment type="caution">
    <text evidence="5">The sequence shown here is derived from an EMBL/GenBank/DDBJ whole genome shotgun (WGS) entry which is preliminary data.</text>
</comment>
<dbReference type="PROSITE" id="PS50005">
    <property type="entry name" value="TPR"/>
    <property type="match status" value="2"/>
</dbReference>
<dbReference type="EMBL" id="JALJOQ010000005">
    <property type="protein sequence ID" value="KAK9813381.1"/>
    <property type="molecule type" value="Genomic_DNA"/>
</dbReference>
<feature type="repeat" description="TPR" evidence="3">
    <location>
        <begin position="191"/>
        <end position="224"/>
    </location>
</feature>
<feature type="compositionally biased region" description="Polar residues" evidence="4">
    <location>
        <begin position="236"/>
        <end position="249"/>
    </location>
</feature>
<dbReference type="Pfam" id="PF07719">
    <property type="entry name" value="TPR_2"/>
    <property type="match status" value="1"/>
</dbReference>
<evidence type="ECO:0000256" key="1">
    <source>
        <dbReference type="ARBA" id="ARBA00022737"/>
    </source>
</evidence>
<dbReference type="PANTHER" id="PTHR23184">
    <property type="entry name" value="TETRATRICOPEPTIDE REPEAT PROTEIN 14"/>
    <property type="match status" value="1"/>
</dbReference>
<dbReference type="InterPro" id="IPR011990">
    <property type="entry name" value="TPR-like_helical_dom_sf"/>
</dbReference>
<dbReference type="Gene3D" id="1.25.40.10">
    <property type="entry name" value="Tetratricopeptide repeat domain"/>
    <property type="match status" value="1"/>
</dbReference>
<dbReference type="AlphaFoldDB" id="A0AAW1PV20"/>
<name>A0AAW1PV20_9CHLO</name>
<evidence type="ECO:0000256" key="4">
    <source>
        <dbReference type="SAM" id="MobiDB-lite"/>
    </source>
</evidence>
<dbReference type="InterPro" id="IPR039190">
    <property type="entry name" value="TTC14"/>
</dbReference>
<feature type="compositionally biased region" description="Basic residues" evidence="4">
    <location>
        <begin position="315"/>
        <end position="331"/>
    </location>
</feature>
<feature type="compositionally biased region" description="Low complexity" evidence="4">
    <location>
        <begin position="291"/>
        <end position="304"/>
    </location>
</feature>
<organism evidence="5 6">
    <name type="scientific">Symbiochloris irregularis</name>
    <dbReference type="NCBI Taxonomy" id="706552"/>
    <lineage>
        <taxon>Eukaryota</taxon>
        <taxon>Viridiplantae</taxon>
        <taxon>Chlorophyta</taxon>
        <taxon>core chlorophytes</taxon>
        <taxon>Trebouxiophyceae</taxon>
        <taxon>Trebouxiales</taxon>
        <taxon>Trebouxiaceae</taxon>
        <taxon>Symbiochloris</taxon>
    </lineage>
</organism>
<feature type="region of interest" description="Disordered" evidence="4">
    <location>
        <begin position="236"/>
        <end position="346"/>
    </location>
</feature>
<keyword evidence="6" id="KW-1185">Reference proteome</keyword>
<evidence type="ECO:0000313" key="5">
    <source>
        <dbReference type="EMBL" id="KAK9813381.1"/>
    </source>
</evidence>
<proteinExistence type="predicted"/>
<dbReference type="InterPro" id="IPR013105">
    <property type="entry name" value="TPR_2"/>
</dbReference>
<keyword evidence="1" id="KW-0677">Repeat</keyword>